<reference evidence="9 10" key="1">
    <citation type="submission" date="2020-07" db="EMBL/GenBank/DDBJ databases">
        <title>Stappia sp., F7233, whole genome shotgun sequencing project.</title>
        <authorList>
            <person name="Jiang S."/>
            <person name="Liu Z.W."/>
            <person name="Du Z.J."/>
        </authorList>
    </citation>
    <scope>NUCLEOTIDE SEQUENCE [LARGE SCALE GENOMIC DNA]</scope>
    <source>
        <strain evidence="9 10">F7233</strain>
    </source>
</reference>
<keyword evidence="10" id="KW-1185">Reference proteome</keyword>
<evidence type="ECO:0000256" key="4">
    <source>
        <dbReference type="ARBA" id="ARBA00022692"/>
    </source>
</evidence>
<evidence type="ECO:0000256" key="5">
    <source>
        <dbReference type="ARBA" id="ARBA00022989"/>
    </source>
</evidence>
<proteinExistence type="predicted"/>
<evidence type="ECO:0000256" key="1">
    <source>
        <dbReference type="ARBA" id="ARBA00004141"/>
    </source>
</evidence>
<dbReference type="Gene3D" id="3.90.550.10">
    <property type="entry name" value="Spore Coat Polysaccharide Biosynthesis Protein SpsA, Chain A"/>
    <property type="match status" value="1"/>
</dbReference>
<feature type="domain" description="Glycosyltransferase 2-like" evidence="8">
    <location>
        <begin position="351"/>
        <end position="543"/>
    </location>
</feature>
<dbReference type="InterPro" id="IPR029044">
    <property type="entry name" value="Nucleotide-diphossugar_trans"/>
</dbReference>
<comment type="caution">
    <text evidence="9">The sequence shown here is derived from an EMBL/GenBank/DDBJ whole genome shotgun (WGS) entry which is preliminary data.</text>
</comment>
<feature type="transmembrane region" description="Helical" evidence="7">
    <location>
        <begin position="602"/>
        <end position="620"/>
    </location>
</feature>
<evidence type="ECO:0000313" key="9">
    <source>
        <dbReference type="EMBL" id="MBA5779203.1"/>
    </source>
</evidence>
<sequence>MHLDQLLPRTGATLAQKVGWRATLGGWPEPWTEAKDDNPQIVQVSEIEILRQRGLNATVAMGLTSTAVLQGIPVGRLLLDEGHVTEEAYYSAIAELCGLPFLPRGAFSLLPVDICRGERPCDRGPKPLFRDHAGKECVVVAPPPEALPEFYRYLERYPEMLPRLRIASPGAIAEAIEQGDPALRLSVRKPAHSARSRMTPEQGWFFGIIFLTTAIGVILPLEVGALLASLATTICSLLLSTVRTLSAFSPGLTHSPELRLGEADYPAYSVLVPLHKESKVVPTLVDALGQLDYPAAKLEILFLLEEHDIETRRAVADVLRPGMRVVIVPEGWPKTKPRALAYGLVEARGDLITIFDGEDRPERDQLRLAAECFALLPRQVAALQAHLTIDHVDDRFFVRQFALEYAALFDRLLPWLSARGWPLPLGGTSNHFRREALERVGGWDPFNTTEDADLGIRLVRHGYRLSMVDSSTFEEAPMTWRIWHSQRSRWLKGWLQTLLVAFRDPTALAEELPRADLAVILTYFGCITLTLTVHPFFIALVALHFSGLLPLPLAGTFVGTCILVMVVASLLLSYAGTACSMISGGRCRGIAVGLRDIAGIPLYWLLQSFAFYSAVIDLVLRPHHWRKTPHGLADRPAGLGRIEELERVKGIEPSS</sequence>
<dbReference type="Proteomes" id="UP000541109">
    <property type="component" value="Unassembled WGS sequence"/>
</dbReference>
<evidence type="ECO:0000256" key="3">
    <source>
        <dbReference type="ARBA" id="ARBA00022679"/>
    </source>
</evidence>
<evidence type="ECO:0000256" key="7">
    <source>
        <dbReference type="SAM" id="Phobius"/>
    </source>
</evidence>
<gene>
    <name evidence="9" type="ORF">H2509_18905</name>
</gene>
<feature type="transmembrane region" description="Helical" evidence="7">
    <location>
        <begin position="203"/>
        <end position="221"/>
    </location>
</feature>
<feature type="transmembrane region" description="Helical" evidence="7">
    <location>
        <begin position="520"/>
        <end position="545"/>
    </location>
</feature>
<name>A0A839AHM0_9HYPH</name>
<keyword evidence="6 7" id="KW-0472">Membrane</keyword>
<keyword evidence="2" id="KW-0328">Glycosyltransferase</keyword>
<accession>A0A839AHM0</accession>
<dbReference type="InterPro" id="IPR050321">
    <property type="entry name" value="Glycosyltr_2/OpgH_subfam"/>
</dbReference>
<keyword evidence="5 7" id="KW-1133">Transmembrane helix</keyword>
<dbReference type="PANTHER" id="PTHR43867:SF2">
    <property type="entry name" value="CELLULOSE SYNTHASE CATALYTIC SUBUNIT A [UDP-FORMING]"/>
    <property type="match status" value="1"/>
</dbReference>
<dbReference type="SUPFAM" id="SSF53448">
    <property type="entry name" value="Nucleotide-diphospho-sugar transferases"/>
    <property type="match status" value="1"/>
</dbReference>
<dbReference type="InterPro" id="IPR001173">
    <property type="entry name" value="Glyco_trans_2-like"/>
</dbReference>
<dbReference type="SUPFAM" id="SSF160246">
    <property type="entry name" value="EspE N-terminal domain-like"/>
    <property type="match status" value="1"/>
</dbReference>
<evidence type="ECO:0000256" key="6">
    <source>
        <dbReference type="ARBA" id="ARBA00023136"/>
    </source>
</evidence>
<comment type="subcellular location">
    <subcellularLocation>
        <location evidence="1">Membrane</location>
        <topology evidence="1">Multi-pass membrane protein</topology>
    </subcellularLocation>
</comment>
<evidence type="ECO:0000256" key="2">
    <source>
        <dbReference type="ARBA" id="ARBA00022676"/>
    </source>
</evidence>
<evidence type="ECO:0000313" key="10">
    <source>
        <dbReference type="Proteomes" id="UP000541109"/>
    </source>
</evidence>
<keyword evidence="3 9" id="KW-0808">Transferase</keyword>
<evidence type="ECO:0000259" key="8">
    <source>
        <dbReference type="Pfam" id="PF13632"/>
    </source>
</evidence>
<dbReference type="Pfam" id="PF13632">
    <property type="entry name" value="Glyco_trans_2_3"/>
    <property type="match status" value="1"/>
</dbReference>
<dbReference type="GO" id="GO:0016757">
    <property type="term" value="F:glycosyltransferase activity"/>
    <property type="evidence" value="ECO:0007669"/>
    <property type="project" value="UniProtKB-KW"/>
</dbReference>
<dbReference type="GO" id="GO:0016020">
    <property type="term" value="C:membrane"/>
    <property type="evidence" value="ECO:0007669"/>
    <property type="project" value="UniProtKB-SubCell"/>
</dbReference>
<dbReference type="InterPro" id="IPR037257">
    <property type="entry name" value="T2SS_E_N_sf"/>
</dbReference>
<feature type="transmembrane region" description="Helical" evidence="7">
    <location>
        <begin position="557"/>
        <end position="582"/>
    </location>
</feature>
<organism evidence="9 10">
    <name type="scientific">Stappia albiluteola</name>
    <dbReference type="NCBI Taxonomy" id="2758565"/>
    <lineage>
        <taxon>Bacteria</taxon>
        <taxon>Pseudomonadati</taxon>
        <taxon>Pseudomonadota</taxon>
        <taxon>Alphaproteobacteria</taxon>
        <taxon>Hyphomicrobiales</taxon>
        <taxon>Stappiaceae</taxon>
        <taxon>Stappia</taxon>
    </lineage>
</organism>
<protein>
    <submittedName>
        <fullName evidence="9">Glycosyltransferase</fullName>
    </submittedName>
</protein>
<dbReference type="RefSeq" id="WP_182168030.1">
    <property type="nucleotide sequence ID" value="NZ_JACFXV010000066.1"/>
</dbReference>
<dbReference type="AlphaFoldDB" id="A0A839AHM0"/>
<dbReference type="PANTHER" id="PTHR43867">
    <property type="entry name" value="CELLULOSE SYNTHASE CATALYTIC SUBUNIT A [UDP-FORMING]"/>
    <property type="match status" value="1"/>
</dbReference>
<dbReference type="EMBL" id="JACFXV010000066">
    <property type="protein sequence ID" value="MBA5779203.1"/>
    <property type="molecule type" value="Genomic_DNA"/>
</dbReference>
<keyword evidence="4 7" id="KW-0812">Transmembrane</keyword>